<evidence type="ECO:0000313" key="1">
    <source>
        <dbReference type="EMBL" id="GAA5065065.1"/>
    </source>
</evidence>
<keyword evidence="2" id="KW-1185">Reference proteome</keyword>
<evidence type="ECO:0000313" key="2">
    <source>
        <dbReference type="Proteomes" id="UP001500603"/>
    </source>
</evidence>
<organism evidence="1 2">
    <name type="scientific">Nocardia callitridis</name>
    <dbReference type="NCBI Taxonomy" id="648753"/>
    <lineage>
        <taxon>Bacteria</taxon>
        <taxon>Bacillati</taxon>
        <taxon>Actinomycetota</taxon>
        <taxon>Actinomycetes</taxon>
        <taxon>Mycobacteriales</taxon>
        <taxon>Nocardiaceae</taxon>
        <taxon>Nocardia</taxon>
    </lineage>
</organism>
<protein>
    <submittedName>
        <fullName evidence="1">Uncharacterized protein</fullName>
    </submittedName>
</protein>
<comment type="caution">
    <text evidence="1">The sequence shown here is derived from an EMBL/GenBank/DDBJ whole genome shotgun (WGS) entry which is preliminary data.</text>
</comment>
<accession>A0ABP9KTB3</accession>
<dbReference type="SUPFAM" id="SSF160424">
    <property type="entry name" value="BH3703-like"/>
    <property type="match status" value="1"/>
</dbReference>
<sequence length="571" mass="62170">MALGLFDREVRRRVMVASLGRGFGGKAPPVREMWMSWPENLADAVFGEVSWPRCGAESVTERRADDRLSFALPYGGNVGRTQVRDHVRIRVENRQRVGGRVCGRGARRTGMTDGPNGLTVDHPLARALAAHAPVGWQRVDAVFAMTVADEVANIMYSVGDQLFPADPPEVVLSLAREQRTRSSASEAGPWWRMMVTLASGGEIEVDYDYGAAPFPEEHLFDPEAYLADLQAYPRDKVPVWLAAYIANDDRQRRTPQSAASRARSDRDGQVWAVLAVNEFPSFPLMWARWATIAAAFVAAESEWGPRMLPWIGIFEGAARGGSTLHALPSGRAVLSGGVWDAPSLDAAYNRGAPMPDLYAGAPDWVTDLALNPRAGSGLLSFCYWWESGHWYRGDSPSARECAAAVPAMWTHDAVTQVVADLAGDEGARDAAAVLVSAAESGAATREMVTAVFGEHGRCDIDGALYQLTLAGLASTRPRPMPEQQAIARVRDYITGHNLDTTGYPLSELVAHRLSIGWVVYVPVPQGVTATDRAIFYLADDGVFEHSTSAIAPTTYIAEFERRFSQRHGSTA</sequence>
<dbReference type="EMBL" id="BAABJM010000006">
    <property type="protein sequence ID" value="GAA5065065.1"/>
    <property type="molecule type" value="Genomic_DNA"/>
</dbReference>
<reference evidence="2" key="1">
    <citation type="journal article" date="2019" name="Int. J. Syst. Evol. Microbiol.">
        <title>The Global Catalogue of Microorganisms (GCM) 10K type strain sequencing project: providing services to taxonomists for standard genome sequencing and annotation.</title>
        <authorList>
            <consortium name="The Broad Institute Genomics Platform"/>
            <consortium name="The Broad Institute Genome Sequencing Center for Infectious Disease"/>
            <person name="Wu L."/>
            <person name="Ma J."/>
        </authorList>
    </citation>
    <scope>NUCLEOTIDE SEQUENCE [LARGE SCALE GENOMIC DNA]</scope>
    <source>
        <strain evidence="2">JCM 18298</strain>
    </source>
</reference>
<dbReference type="InterPro" id="IPR036170">
    <property type="entry name" value="YezG-like_sf"/>
</dbReference>
<name>A0ABP9KTB3_9NOCA</name>
<dbReference type="Proteomes" id="UP001500603">
    <property type="component" value="Unassembled WGS sequence"/>
</dbReference>
<proteinExistence type="predicted"/>
<gene>
    <name evidence="1" type="ORF">GCM10023318_51730</name>
</gene>